<dbReference type="Gene3D" id="3.40.50.2300">
    <property type="match status" value="1"/>
</dbReference>
<keyword evidence="1 2" id="KW-0597">Phosphoprotein</keyword>
<sequence>MARILVIDDSQVIRDLLSEMLTDQGHEVSTAADGVAGASIAIGESFDLCICDLHIPGKNGYVIFKEVRAAKPGLPFILTDSLPDHLAEQALNAGAAYCLKKPFDLNQLREILDKVLHPVKTP</sequence>
<evidence type="ECO:0000256" key="1">
    <source>
        <dbReference type="ARBA" id="ARBA00022553"/>
    </source>
</evidence>
<dbReference type="EMBL" id="PQAP01000023">
    <property type="protein sequence ID" value="PWB74766.1"/>
    <property type="molecule type" value="Genomic_DNA"/>
</dbReference>
<dbReference type="InterPro" id="IPR011006">
    <property type="entry name" value="CheY-like_superfamily"/>
</dbReference>
<proteinExistence type="predicted"/>
<feature type="modified residue" description="4-aspartylphosphate" evidence="2">
    <location>
        <position position="52"/>
    </location>
</feature>
<evidence type="ECO:0000259" key="3">
    <source>
        <dbReference type="PROSITE" id="PS50110"/>
    </source>
</evidence>
<dbReference type="SUPFAM" id="SSF52172">
    <property type="entry name" value="CheY-like"/>
    <property type="match status" value="1"/>
</dbReference>
<dbReference type="InterPro" id="IPR001789">
    <property type="entry name" value="Sig_transdc_resp-reg_receiver"/>
</dbReference>
<gene>
    <name evidence="4" type="ORF">C3F09_03500</name>
</gene>
<dbReference type="SMART" id="SM00448">
    <property type="entry name" value="REC"/>
    <property type="match status" value="1"/>
</dbReference>
<dbReference type="PROSITE" id="PS50110">
    <property type="entry name" value="RESPONSE_REGULATORY"/>
    <property type="match status" value="1"/>
</dbReference>
<organism evidence="4 5">
    <name type="scientific">candidate division GN15 bacterium</name>
    <dbReference type="NCBI Taxonomy" id="2072418"/>
    <lineage>
        <taxon>Bacteria</taxon>
        <taxon>candidate division GN15</taxon>
    </lineage>
</organism>
<dbReference type="GO" id="GO:0000160">
    <property type="term" value="P:phosphorelay signal transduction system"/>
    <property type="evidence" value="ECO:0007669"/>
    <property type="project" value="InterPro"/>
</dbReference>
<dbReference type="PANTHER" id="PTHR44591:SF3">
    <property type="entry name" value="RESPONSE REGULATORY DOMAIN-CONTAINING PROTEIN"/>
    <property type="match status" value="1"/>
</dbReference>
<dbReference type="PANTHER" id="PTHR44591">
    <property type="entry name" value="STRESS RESPONSE REGULATOR PROTEIN 1"/>
    <property type="match status" value="1"/>
</dbReference>
<dbReference type="AlphaFoldDB" id="A0A855X3R9"/>
<evidence type="ECO:0000313" key="4">
    <source>
        <dbReference type="EMBL" id="PWB74766.1"/>
    </source>
</evidence>
<evidence type="ECO:0000256" key="2">
    <source>
        <dbReference type="PROSITE-ProRule" id="PRU00169"/>
    </source>
</evidence>
<reference evidence="4 5" key="1">
    <citation type="journal article" date="2018" name="ISME J.">
        <title>A methanotrophic archaeon couples anaerobic oxidation of methane to Fe(III) reduction.</title>
        <authorList>
            <person name="Cai C."/>
            <person name="Leu A.O."/>
            <person name="Xie G.J."/>
            <person name="Guo J."/>
            <person name="Feng Y."/>
            <person name="Zhao J.X."/>
            <person name="Tyson G.W."/>
            <person name="Yuan Z."/>
            <person name="Hu S."/>
        </authorList>
    </citation>
    <scope>NUCLEOTIDE SEQUENCE [LARGE SCALE GENOMIC DNA]</scope>
    <source>
        <strain evidence="4">FeB_12</strain>
    </source>
</reference>
<protein>
    <recommendedName>
        <fullName evidence="3">Response regulatory domain-containing protein</fullName>
    </recommendedName>
</protein>
<comment type="caution">
    <text evidence="4">The sequence shown here is derived from an EMBL/GenBank/DDBJ whole genome shotgun (WGS) entry which is preliminary data.</text>
</comment>
<dbReference type="Pfam" id="PF00072">
    <property type="entry name" value="Response_reg"/>
    <property type="match status" value="1"/>
</dbReference>
<evidence type="ECO:0000313" key="5">
    <source>
        <dbReference type="Proteomes" id="UP000250918"/>
    </source>
</evidence>
<name>A0A855X3R9_9BACT</name>
<dbReference type="Proteomes" id="UP000250918">
    <property type="component" value="Unassembled WGS sequence"/>
</dbReference>
<dbReference type="InterPro" id="IPR050595">
    <property type="entry name" value="Bact_response_regulator"/>
</dbReference>
<accession>A0A855X3R9</accession>
<feature type="domain" description="Response regulatory" evidence="3">
    <location>
        <begin position="3"/>
        <end position="116"/>
    </location>
</feature>